<dbReference type="Pfam" id="PF07690">
    <property type="entry name" value="MFS_1"/>
    <property type="match status" value="1"/>
</dbReference>
<evidence type="ECO:0000256" key="7">
    <source>
        <dbReference type="SAM" id="Phobius"/>
    </source>
</evidence>
<dbReference type="SUPFAM" id="SSF103473">
    <property type="entry name" value="MFS general substrate transporter"/>
    <property type="match status" value="1"/>
</dbReference>
<dbReference type="OrthoDB" id="7375466at2"/>
<dbReference type="PANTHER" id="PTHR42718:SF46">
    <property type="entry name" value="BLR6921 PROTEIN"/>
    <property type="match status" value="1"/>
</dbReference>
<evidence type="ECO:0000256" key="1">
    <source>
        <dbReference type="ARBA" id="ARBA00004651"/>
    </source>
</evidence>
<dbReference type="InterPro" id="IPR036259">
    <property type="entry name" value="MFS_trans_sf"/>
</dbReference>
<feature type="transmembrane region" description="Helical" evidence="7">
    <location>
        <begin position="429"/>
        <end position="447"/>
    </location>
</feature>
<keyword evidence="2" id="KW-0813">Transport</keyword>
<dbReference type="PROSITE" id="PS50850">
    <property type="entry name" value="MFS"/>
    <property type="match status" value="1"/>
</dbReference>
<keyword evidence="5 7" id="KW-1133">Transmembrane helix</keyword>
<dbReference type="GO" id="GO:0022857">
    <property type="term" value="F:transmembrane transporter activity"/>
    <property type="evidence" value="ECO:0007669"/>
    <property type="project" value="InterPro"/>
</dbReference>
<dbReference type="InterPro" id="IPR011701">
    <property type="entry name" value="MFS"/>
</dbReference>
<dbReference type="AlphaFoldDB" id="A0A3A1U0K5"/>
<comment type="subcellular location">
    <subcellularLocation>
        <location evidence="1">Cell membrane</location>
        <topology evidence="1">Multi-pass membrane protein</topology>
    </subcellularLocation>
</comment>
<dbReference type="NCBIfam" id="TIGR00711">
    <property type="entry name" value="efflux_EmrB"/>
    <property type="match status" value="1"/>
</dbReference>
<feature type="transmembrane region" description="Helical" evidence="7">
    <location>
        <begin position="193"/>
        <end position="212"/>
    </location>
</feature>
<evidence type="ECO:0000313" key="9">
    <source>
        <dbReference type="EMBL" id="RIX30404.1"/>
    </source>
</evidence>
<dbReference type="InterPro" id="IPR004638">
    <property type="entry name" value="EmrB-like"/>
</dbReference>
<feature type="transmembrane region" description="Helical" evidence="7">
    <location>
        <begin position="44"/>
        <end position="65"/>
    </location>
</feature>
<evidence type="ECO:0000256" key="6">
    <source>
        <dbReference type="ARBA" id="ARBA00023136"/>
    </source>
</evidence>
<keyword evidence="10" id="KW-1185">Reference proteome</keyword>
<proteinExistence type="predicted"/>
<dbReference type="Gene3D" id="1.20.1250.20">
    <property type="entry name" value="MFS general substrate transporter like domains"/>
    <property type="match status" value="2"/>
</dbReference>
<comment type="caution">
    <text evidence="9">The sequence shown here is derived from an EMBL/GenBank/DDBJ whole genome shotgun (WGS) entry which is preliminary data.</text>
</comment>
<feature type="transmembrane region" description="Helical" evidence="7">
    <location>
        <begin position="296"/>
        <end position="316"/>
    </location>
</feature>
<dbReference type="GO" id="GO:0005886">
    <property type="term" value="C:plasma membrane"/>
    <property type="evidence" value="ECO:0007669"/>
    <property type="project" value="UniProtKB-SubCell"/>
</dbReference>
<accession>A0A3A1U0K5</accession>
<dbReference type="CDD" id="cd17503">
    <property type="entry name" value="MFS_LmrB_MDR_like"/>
    <property type="match status" value="1"/>
</dbReference>
<feature type="transmembrane region" description="Helical" evidence="7">
    <location>
        <begin position="263"/>
        <end position="284"/>
    </location>
</feature>
<feature type="transmembrane region" description="Helical" evidence="7">
    <location>
        <begin position="99"/>
        <end position="120"/>
    </location>
</feature>
<feature type="domain" description="Major facilitator superfamily (MFS) profile" evidence="8">
    <location>
        <begin position="8"/>
        <end position="452"/>
    </location>
</feature>
<feature type="transmembrane region" description="Helical" evidence="7">
    <location>
        <begin position="354"/>
        <end position="382"/>
    </location>
</feature>
<feature type="transmembrane region" description="Helical" evidence="7">
    <location>
        <begin position="132"/>
        <end position="156"/>
    </location>
</feature>
<keyword evidence="6 7" id="KW-0472">Membrane</keyword>
<evidence type="ECO:0000313" key="10">
    <source>
        <dbReference type="Proteomes" id="UP000265742"/>
    </source>
</evidence>
<dbReference type="InterPro" id="IPR020846">
    <property type="entry name" value="MFS_dom"/>
</dbReference>
<keyword evidence="3" id="KW-1003">Cell membrane</keyword>
<keyword evidence="4 7" id="KW-0812">Transmembrane</keyword>
<name>A0A3A1U0K5_9MICO</name>
<evidence type="ECO:0000259" key="8">
    <source>
        <dbReference type="PROSITE" id="PS50850"/>
    </source>
</evidence>
<feature type="transmembrane region" description="Helical" evidence="7">
    <location>
        <begin position="403"/>
        <end position="423"/>
    </location>
</feature>
<evidence type="ECO:0000256" key="5">
    <source>
        <dbReference type="ARBA" id="ARBA00022989"/>
    </source>
</evidence>
<feature type="transmembrane region" description="Helical" evidence="7">
    <location>
        <begin position="74"/>
        <end position="93"/>
    </location>
</feature>
<dbReference type="Proteomes" id="UP000265742">
    <property type="component" value="Unassembled WGS sequence"/>
</dbReference>
<feature type="transmembrane region" description="Helical" evidence="7">
    <location>
        <begin position="328"/>
        <end position="348"/>
    </location>
</feature>
<dbReference type="EMBL" id="QXTG01000001">
    <property type="protein sequence ID" value="RIX30404.1"/>
    <property type="molecule type" value="Genomic_DNA"/>
</dbReference>
<protein>
    <submittedName>
        <fullName evidence="9">DHA2 family efflux MFS transporter permease subunit</fullName>
    </submittedName>
</protein>
<gene>
    <name evidence="9" type="ORF">D1781_02930</name>
</gene>
<evidence type="ECO:0000256" key="4">
    <source>
        <dbReference type="ARBA" id="ARBA00022692"/>
    </source>
</evidence>
<reference evidence="10" key="1">
    <citation type="submission" date="2018-09" db="EMBL/GenBank/DDBJ databases">
        <authorList>
            <person name="Kim I."/>
        </authorList>
    </citation>
    <scope>NUCLEOTIDE SEQUENCE [LARGE SCALE GENOMIC DNA]</scope>
    <source>
        <strain evidence="10">DD4a</strain>
    </source>
</reference>
<evidence type="ECO:0000256" key="3">
    <source>
        <dbReference type="ARBA" id="ARBA00022475"/>
    </source>
</evidence>
<feature type="transmembrane region" description="Helical" evidence="7">
    <location>
        <begin position="162"/>
        <end position="181"/>
    </location>
</feature>
<evidence type="ECO:0000256" key="2">
    <source>
        <dbReference type="ARBA" id="ARBA00022448"/>
    </source>
</evidence>
<dbReference type="RefSeq" id="WP_119480765.1">
    <property type="nucleotide sequence ID" value="NZ_QXTG01000001.1"/>
</dbReference>
<organism evidence="9 10">
    <name type="scientific">Amnibacterium setariae</name>
    <dbReference type="NCBI Taxonomy" id="2306585"/>
    <lineage>
        <taxon>Bacteria</taxon>
        <taxon>Bacillati</taxon>
        <taxon>Actinomycetota</taxon>
        <taxon>Actinomycetes</taxon>
        <taxon>Micrococcales</taxon>
        <taxon>Microbacteriaceae</taxon>
        <taxon>Amnibacterium</taxon>
    </lineage>
</organism>
<feature type="transmembrane region" description="Helical" evidence="7">
    <location>
        <begin position="224"/>
        <end position="243"/>
    </location>
</feature>
<sequence length="470" mass="48485">MDRSLSRLAVALVVGAMAPLFDSTIVSVALHSLAHELHASVDTIQWVSTAYLLAMGVTVPVVGWLQRRVGGRRLWSAALVLFLVGSLLCSIAWSAGSLIAFRVVQGAGAGVMLPLLTTLLMQAAGGRALGRVMAVVSLPTALGPILGPVVGGLLLGAGDWRWLFWVNVPFVVVGLVLARLLMPADGPTVRARLDAVGLLLLSPAVVALLYGLSRVTAPGGFGRVDVWAPLAGGVVLLAAFVAWALRRRDAALVDLRLLRHRPLAAASALMFLTGASLYGAMLLLPLSFQELRGTDALGAGLLLIPQGVGSLLSRSLAGRLTDRIGARAVALVSFAVIGLATVPFAFAGPSTPEWVLLVALLVRGVGLGAAFIPLMAVGFVGLDREEVPHASIVTRIAQQLGGGAGTAVLAVVLQGAVATLGPVDAFRTAFWWAVGFTAAGVVLAVLLPGRPAPQPVAEAPAEERLEEATA</sequence>
<dbReference type="PANTHER" id="PTHR42718">
    <property type="entry name" value="MAJOR FACILITATOR SUPERFAMILY MULTIDRUG TRANSPORTER MFSC"/>
    <property type="match status" value="1"/>
</dbReference>